<name>A6KNF5_RAT</name>
<reference evidence="2" key="1">
    <citation type="submission" date="2005-09" db="EMBL/GenBank/DDBJ databases">
        <authorList>
            <person name="Mural R.J."/>
            <person name="Li P.W."/>
            <person name="Adams M.D."/>
            <person name="Amanatides P.G."/>
            <person name="Baden-Tillson H."/>
            <person name="Barnstead M."/>
            <person name="Chin S.H."/>
            <person name="Dew I."/>
            <person name="Evans C.A."/>
            <person name="Ferriera S."/>
            <person name="Flanigan M."/>
            <person name="Fosler C."/>
            <person name="Glodek A."/>
            <person name="Gu Z."/>
            <person name="Holt R.A."/>
            <person name="Jennings D."/>
            <person name="Kraft C.L."/>
            <person name="Lu F."/>
            <person name="Nguyen T."/>
            <person name="Nusskern D.R."/>
            <person name="Pfannkoch C.M."/>
            <person name="Sitter C."/>
            <person name="Sutton G.G."/>
            <person name="Venter J.C."/>
            <person name="Wang Z."/>
            <person name="Woodage T."/>
            <person name="Zheng X.H."/>
            <person name="Zhong F."/>
        </authorList>
    </citation>
    <scope>NUCLEOTIDE SEQUENCE [LARGE SCALE GENOMIC DNA]</scope>
    <source>
        <strain>BN</strain>
        <strain evidence="2">Sprague-Dawley</strain>
    </source>
</reference>
<gene>
    <name evidence="1" type="ORF">rCG_41277</name>
</gene>
<evidence type="ECO:0000313" key="2">
    <source>
        <dbReference type="Proteomes" id="UP000234681"/>
    </source>
</evidence>
<protein>
    <submittedName>
        <fullName evidence="1">RCG41277</fullName>
    </submittedName>
</protein>
<sequence length="27" mass="3222">MASRGLLWGCPASETREHRWPWPLEVR</sequence>
<dbReference type="Proteomes" id="UP000234681">
    <property type="component" value="Chromosome 18"/>
</dbReference>
<evidence type="ECO:0000313" key="1">
    <source>
        <dbReference type="EMBL" id="EDL86680.1"/>
    </source>
</evidence>
<dbReference type="AlphaFoldDB" id="A6KNF5"/>
<accession>A6KNF5</accession>
<dbReference type="EMBL" id="CH474073">
    <property type="protein sequence ID" value="EDL86680.1"/>
    <property type="molecule type" value="Genomic_DNA"/>
</dbReference>
<organism evidence="1 2">
    <name type="scientific">Rattus norvegicus</name>
    <name type="common">Rat</name>
    <dbReference type="NCBI Taxonomy" id="10116"/>
    <lineage>
        <taxon>Eukaryota</taxon>
        <taxon>Metazoa</taxon>
        <taxon>Chordata</taxon>
        <taxon>Craniata</taxon>
        <taxon>Vertebrata</taxon>
        <taxon>Euteleostomi</taxon>
        <taxon>Mammalia</taxon>
        <taxon>Eutheria</taxon>
        <taxon>Euarchontoglires</taxon>
        <taxon>Glires</taxon>
        <taxon>Rodentia</taxon>
        <taxon>Myomorpha</taxon>
        <taxon>Muroidea</taxon>
        <taxon>Muridae</taxon>
        <taxon>Murinae</taxon>
        <taxon>Rattus</taxon>
    </lineage>
</organism>
<proteinExistence type="predicted"/>